<name>A0A5E7IC89_PSEFL</name>
<evidence type="ECO:0000259" key="7">
    <source>
        <dbReference type="PROSITE" id="PS50887"/>
    </source>
</evidence>
<dbReference type="SUPFAM" id="SSF55073">
    <property type="entry name" value="Nucleotide cyclase"/>
    <property type="match status" value="1"/>
</dbReference>
<dbReference type="Proteomes" id="UP000326067">
    <property type="component" value="Unassembled WGS sequence"/>
</dbReference>
<dbReference type="GO" id="GO:0052621">
    <property type="term" value="F:diguanylate cyclase activity"/>
    <property type="evidence" value="ECO:0007669"/>
    <property type="project" value="UniProtKB-EC"/>
</dbReference>
<evidence type="ECO:0000256" key="1">
    <source>
        <dbReference type="ARBA" id="ARBA00001946"/>
    </source>
</evidence>
<dbReference type="GO" id="GO:0043709">
    <property type="term" value="P:cell adhesion involved in single-species biofilm formation"/>
    <property type="evidence" value="ECO:0007669"/>
    <property type="project" value="TreeGrafter"/>
</dbReference>
<feature type="region of interest" description="Disordered" evidence="5">
    <location>
        <begin position="1"/>
        <end position="27"/>
    </location>
</feature>
<evidence type="ECO:0000313" key="8">
    <source>
        <dbReference type="EMBL" id="VVO73910.1"/>
    </source>
</evidence>
<comment type="subcellular location">
    <subcellularLocation>
        <location evidence="2">Cell inner membrane</location>
    </subcellularLocation>
</comment>
<sequence length="539" mass="59751">MVIFQEMRDDKHKDPQMLGRKMPKTKGHDAAETAPIKAASEIAAFRLTVIFMLTVILAFLGVEGWRTWRDYHAAFSSARDSVTNLARATAQHAEDAIRQVDVLTAALGERVEGDGLQNIDVPRIHNLLVQQAKLMPQLHGLFIYGPDGKWIVTDKEMIPDPANNADRDYFQYHRANTDRNVRIGDVVKSKSTDDLIIPISRRLNNPDGSFAGVLLGTIKVSYFVDYYGDFKIDDKGALVLALRNGTILVRRPFIASVIGQSLADSEVFKNYLPFSNQGIAEVRAVVDGTQRLYGYRALSTYPLVVETGLSRESIIAPWRWDLIKTGFVLMSVITAFTVFGLIVLRQLRQRMVMEKDLRKAHQAMKDMALTDSLTGLANRRRLDTALIDEIRLARRQGSSISLIMIDVDHFKLYNDSYGHAAGDDCLSAVGQAIAQAVKRPGDLAVRYGGEEFSVLLPNTDIRGAALVAQEILEAIRSLRMEHRAHPLGHVTASAGIAVGKPAEHEVSPATLIESADKMLYAAKQKGRDRYCIGEEVLGA</sequence>
<feature type="transmembrane region" description="Helical" evidence="6">
    <location>
        <begin position="43"/>
        <end position="62"/>
    </location>
</feature>
<dbReference type="InterPro" id="IPR029787">
    <property type="entry name" value="Nucleotide_cyclase"/>
</dbReference>
<evidence type="ECO:0000313" key="9">
    <source>
        <dbReference type="Proteomes" id="UP000326067"/>
    </source>
</evidence>
<keyword evidence="6" id="KW-0472">Membrane</keyword>
<dbReference type="GO" id="GO:1902201">
    <property type="term" value="P:negative regulation of bacterial-type flagellum-dependent cell motility"/>
    <property type="evidence" value="ECO:0007669"/>
    <property type="project" value="TreeGrafter"/>
</dbReference>
<dbReference type="FunFam" id="3.30.70.270:FF:000001">
    <property type="entry name" value="Diguanylate cyclase domain protein"/>
    <property type="match status" value="1"/>
</dbReference>
<proteinExistence type="predicted"/>
<dbReference type="PROSITE" id="PS50887">
    <property type="entry name" value="GGDEF"/>
    <property type="match status" value="1"/>
</dbReference>
<accession>A0A5E7IC89</accession>
<dbReference type="InterPro" id="IPR050469">
    <property type="entry name" value="Diguanylate_Cyclase"/>
</dbReference>
<dbReference type="Pfam" id="PF22588">
    <property type="entry name" value="dCache_1_like"/>
    <property type="match status" value="1"/>
</dbReference>
<dbReference type="PANTHER" id="PTHR45138:SF9">
    <property type="entry name" value="DIGUANYLATE CYCLASE DGCM-RELATED"/>
    <property type="match status" value="1"/>
</dbReference>
<feature type="transmembrane region" description="Helical" evidence="6">
    <location>
        <begin position="327"/>
        <end position="344"/>
    </location>
</feature>
<dbReference type="EMBL" id="CABVIC010000001">
    <property type="protein sequence ID" value="VVO73910.1"/>
    <property type="molecule type" value="Genomic_DNA"/>
</dbReference>
<dbReference type="InterPro" id="IPR054327">
    <property type="entry name" value="His-kinase-like_sensor"/>
</dbReference>
<keyword evidence="6" id="KW-0812">Transmembrane</keyword>
<protein>
    <recommendedName>
        <fullName evidence="3">diguanylate cyclase</fullName>
        <ecNumber evidence="3">2.7.7.65</ecNumber>
    </recommendedName>
</protein>
<reference evidence="8 9" key="1">
    <citation type="submission" date="2019-09" db="EMBL/GenBank/DDBJ databases">
        <authorList>
            <person name="Chandra G."/>
            <person name="Truman W A."/>
        </authorList>
    </citation>
    <scope>NUCLEOTIDE SEQUENCE [LARGE SCALE GENOMIC DNA]</scope>
    <source>
        <strain evidence="8">PS847</strain>
    </source>
</reference>
<comment type="catalytic activity">
    <reaction evidence="4">
        <text>2 GTP = 3',3'-c-di-GMP + 2 diphosphate</text>
        <dbReference type="Rhea" id="RHEA:24898"/>
        <dbReference type="ChEBI" id="CHEBI:33019"/>
        <dbReference type="ChEBI" id="CHEBI:37565"/>
        <dbReference type="ChEBI" id="CHEBI:58805"/>
        <dbReference type="EC" id="2.7.7.65"/>
    </reaction>
</comment>
<dbReference type="InterPro" id="IPR043128">
    <property type="entry name" value="Rev_trsase/Diguanyl_cyclase"/>
</dbReference>
<dbReference type="Pfam" id="PF00990">
    <property type="entry name" value="GGDEF"/>
    <property type="match status" value="1"/>
</dbReference>
<evidence type="ECO:0000256" key="6">
    <source>
        <dbReference type="SAM" id="Phobius"/>
    </source>
</evidence>
<dbReference type="EC" id="2.7.7.65" evidence="3"/>
<feature type="compositionally biased region" description="Basic and acidic residues" evidence="5">
    <location>
        <begin position="1"/>
        <end position="15"/>
    </location>
</feature>
<feature type="domain" description="GGDEF" evidence="7">
    <location>
        <begin position="398"/>
        <end position="535"/>
    </location>
</feature>
<organism evidence="8 9">
    <name type="scientific">Pseudomonas fluorescens</name>
    <dbReference type="NCBI Taxonomy" id="294"/>
    <lineage>
        <taxon>Bacteria</taxon>
        <taxon>Pseudomonadati</taxon>
        <taxon>Pseudomonadota</taxon>
        <taxon>Gammaproteobacteria</taxon>
        <taxon>Pseudomonadales</taxon>
        <taxon>Pseudomonadaceae</taxon>
        <taxon>Pseudomonas</taxon>
    </lineage>
</organism>
<gene>
    <name evidence="8" type="ORF">PS847_01456</name>
</gene>
<evidence type="ECO:0000256" key="2">
    <source>
        <dbReference type="ARBA" id="ARBA00004533"/>
    </source>
</evidence>
<dbReference type="GO" id="GO:0005886">
    <property type="term" value="C:plasma membrane"/>
    <property type="evidence" value="ECO:0007669"/>
    <property type="project" value="UniProtKB-SubCell"/>
</dbReference>
<evidence type="ECO:0000256" key="5">
    <source>
        <dbReference type="SAM" id="MobiDB-lite"/>
    </source>
</evidence>
<dbReference type="CDD" id="cd12915">
    <property type="entry name" value="PDC2_DGC_like"/>
    <property type="match status" value="1"/>
</dbReference>
<dbReference type="CDD" id="cd12914">
    <property type="entry name" value="PDC1_DGC_like"/>
    <property type="match status" value="1"/>
</dbReference>
<dbReference type="CDD" id="cd01949">
    <property type="entry name" value="GGDEF"/>
    <property type="match status" value="1"/>
</dbReference>
<dbReference type="Gene3D" id="3.30.450.20">
    <property type="entry name" value="PAS domain"/>
    <property type="match status" value="2"/>
</dbReference>
<keyword evidence="6" id="KW-1133">Transmembrane helix</keyword>
<dbReference type="InterPro" id="IPR000160">
    <property type="entry name" value="GGDEF_dom"/>
</dbReference>
<dbReference type="Gene3D" id="3.30.70.270">
    <property type="match status" value="1"/>
</dbReference>
<dbReference type="AlphaFoldDB" id="A0A5E7IC89"/>
<dbReference type="PANTHER" id="PTHR45138">
    <property type="entry name" value="REGULATORY COMPONENTS OF SENSORY TRANSDUCTION SYSTEM"/>
    <property type="match status" value="1"/>
</dbReference>
<dbReference type="SMART" id="SM00267">
    <property type="entry name" value="GGDEF"/>
    <property type="match status" value="1"/>
</dbReference>
<evidence type="ECO:0000256" key="4">
    <source>
        <dbReference type="ARBA" id="ARBA00034247"/>
    </source>
</evidence>
<evidence type="ECO:0000256" key="3">
    <source>
        <dbReference type="ARBA" id="ARBA00012528"/>
    </source>
</evidence>
<dbReference type="NCBIfam" id="TIGR00254">
    <property type="entry name" value="GGDEF"/>
    <property type="match status" value="1"/>
</dbReference>
<comment type="cofactor">
    <cofactor evidence="1">
        <name>Mg(2+)</name>
        <dbReference type="ChEBI" id="CHEBI:18420"/>
    </cofactor>
</comment>